<dbReference type="EMBL" id="ANNE01000013">
    <property type="protein sequence ID" value="ERJ21867.1"/>
    <property type="molecule type" value="Genomic_DNA"/>
</dbReference>
<name>U2EV59_9BACT</name>
<dbReference type="InterPro" id="IPR024445">
    <property type="entry name" value="Tnp_ISXO2-like"/>
</dbReference>
<protein>
    <submittedName>
        <fullName evidence="2">Transposase</fullName>
    </submittedName>
</protein>
<dbReference type="Proteomes" id="UP000016636">
    <property type="component" value="Unassembled WGS sequence"/>
</dbReference>
<comment type="caution">
    <text evidence="2">The sequence shown here is derived from an EMBL/GenBank/DDBJ whole genome shotgun (WGS) entry which is preliminary data.</text>
</comment>
<feature type="domain" description="ISXO2-like transposase" evidence="1">
    <location>
        <begin position="139"/>
        <end position="293"/>
    </location>
</feature>
<proteinExistence type="predicted"/>
<dbReference type="PATRIC" id="fig|1242966.3.peg.1373"/>
<evidence type="ECO:0000259" key="1">
    <source>
        <dbReference type="SMART" id="SM01126"/>
    </source>
</evidence>
<gene>
    <name evidence="2" type="ORF">UNSW3_1346</name>
</gene>
<dbReference type="NCBIfam" id="NF033547">
    <property type="entry name" value="transpos_IS1595"/>
    <property type="match status" value="1"/>
</dbReference>
<evidence type="ECO:0000313" key="3">
    <source>
        <dbReference type="Proteomes" id="UP000016636"/>
    </source>
</evidence>
<accession>U2EV59</accession>
<dbReference type="AlphaFoldDB" id="U2EV59"/>
<dbReference type="SMART" id="SM01126">
    <property type="entry name" value="DDE_Tnp_IS1595"/>
    <property type="match status" value="1"/>
</dbReference>
<reference evidence="2 3" key="1">
    <citation type="journal article" date="2013" name="BMC Genomics">
        <title>Comparative genomics of Campylobacter concisus isolates reveals genetic diversity and provides insights into disease association.</title>
        <authorList>
            <person name="Deshpande N.P."/>
            <person name="Kaakoush N.O."/>
            <person name="Wilkins M.R."/>
            <person name="Mitchell H.M."/>
        </authorList>
    </citation>
    <scope>NUCLEOTIDE SEQUENCE [LARGE SCALE GENOMIC DNA]</scope>
    <source>
        <strain evidence="2 3">UNSW3</strain>
    </source>
</reference>
<dbReference type="Pfam" id="PF12762">
    <property type="entry name" value="DDE_Tnp_IS1595"/>
    <property type="match status" value="1"/>
</dbReference>
<dbReference type="Pfam" id="PF12760">
    <property type="entry name" value="Zn_ribbon_IS1595"/>
    <property type="match status" value="1"/>
</dbReference>
<dbReference type="InterPro" id="IPR024442">
    <property type="entry name" value="Transposase_Zn_ribbon"/>
</dbReference>
<sequence>MAQHFLLSSRARKLSLMQIAKMSDSEAVKAFADIRWHSNGGNPICPNCGNTSKIYLITTRNEYKCNECHKRFSVTSETLFHSHKLPLQTLLCAIVLFVNAVKGISALQLSRDLDIQYKSAFVLLHKLRESLIDYQSDEPFSGVCEIDGVYVGNYIRPKNNINDRIDMRKAFKPNKRVVISLRQRDELGSGANKSRTFILKSENTFDINNIVCKHILRGSEVHTDENVGYSDLSAYYTHKVVNHAVEYMGSGGENNNQSESYNARFRRLEYGQCHKLSVLYLSNYANKISYREDTRRLDNGAIFKDILGKCLNKPISNEFCGYWQGNHRVNERLGA</sequence>
<dbReference type="RefSeq" id="WP_021084694.1">
    <property type="nucleotide sequence ID" value="NZ_ANNE01000013.1"/>
</dbReference>
<evidence type="ECO:0000313" key="2">
    <source>
        <dbReference type="EMBL" id="ERJ21867.1"/>
    </source>
</evidence>
<organism evidence="2 3">
    <name type="scientific">Campylobacter concisus UNSW3</name>
    <dbReference type="NCBI Taxonomy" id="1242966"/>
    <lineage>
        <taxon>Bacteria</taxon>
        <taxon>Pseudomonadati</taxon>
        <taxon>Campylobacterota</taxon>
        <taxon>Epsilonproteobacteria</taxon>
        <taxon>Campylobacterales</taxon>
        <taxon>Campylobacteraceae</taxon>
        <taxon>Campylobacter</taxon>
    </lineage>
</organism>